<accession>A0A370L8I6</accession>
<evidence type="ECO:0000313" key="8">
    <source>
        <dbReference type="EMBL" id="RDJ26700.1"/>
    </source>
</evidence>
<dbReference type="AlphaFoldDB" id="A0A370L8I6"/>
<dbReference type="InterPro" id="IPR029063">
    <property type="entry name" value="SAM-dependent_MTases_sf"/>
</dbReference>
<dbReference type="EC" id="2.1.1.-" evidence="4"/>
<feature type="compositionally biased region" description="Basic and acidic residues" evidence="5">
    <location>
        <begin position="300"/>
        <end position="309"/>
    </location>
</feature>
<feature type="region of interest" description="Disordered" evidence="5">
    <location>
        <begin position="287"/>
        <end position="347"/>
    </location>
</feature>
<dbReference type="GO" id="GO:0005737">
    <property type="term" value="C:cytoplasm"/>
    <property type="evidence" value="ECO:0007669"/>
    <property type="project" value="TreeGrafter"/>
</dbReference>
<dbReference type="OrthoDB" id="9816043at2"/>
<feature type="domain" description="DNA methylase N-4/N-6" evidence="6">
    <location>
        <begin position="63"/>
        <end position="118"/>
    </location>
</feature>
<evidence type="ECO:0000256" key="5">
    <source>
        <dbReference type="SAM" id="MobiDB-lite"/>
    </source>
</evidence>
<dbReference type="Pfam" id="PF22722">
    <property type="entry name" value="NA-iREase1"/>
    <property type="match status" value="1"/>
</dbReference>
<dbReference type="Gene3D" id="3.40.50.150">
    <property type="entry name" value="Vaccinia Virus protein VP39"/>
    <property type="match status" value="1"/>
</dbReference>
<protein>
    <recommendedName>
        <fullName evidence="4">Methyltransferase</fullName>
        <ecNumber evidence="4">2.1.1.-</ecNumber>
    </recommendedName>
</protein>
<evidence type="ECO:0000256" key="4">
    <source>
        <dbReference type="RuleBase" id="RU362026"/>
    </source>
</evidence>
<feature type="compositionally biased region" description="Low complexity" evidence="5">
    <location>
        <begin position="324"/>
        <end position="335"/>
    </location>
</feature>
<comment type="caution">
    <text evidence="8">The sequence shown here is derived from an EMBL/GenBank/DDBJ whole genome shotgun (WGS) entry which is preliminary data.</text>
</comment>
<evidence type="ECO:0000256" key="2">
    <source>
        <dbReference type="ARBA" id="ARBA00022679"/>
    </source>
</evidence>
<dbReference type="GO" id="GO:0009007">
    <property type="term" value="F:site-specific DNA-methyltransferase (adenine-specific) activity"/>
    <property type="evidence" value="ECO:0007669"/>
    <property type="project" value="UniProtKB-EC"/>
</dbReference>
<name>A0A370L8I6_9HYPH</name>
<feature type="domain" description="NACHT-associated inactive Restriction Endonuclease 1 sensor" evidence="7">
    <location>
        <begin position="173"/>
        <end position="268"/>
    </location>
</feature>
<dbReference type="RefSeq" id="WP_114828584.1">
    <property type="nucleotide sequence ID" value="NZ_QQTO01000001.1"/>
</dbReference>
<dbReference type="Proteomes" id="UP000255207">
    <property type="component" value="Unassembled WGS sequence"/>
</dbReference>
<dbReference type="GO" id="GO:0003677">
    <property type="term" value="F:DNA binding"/>
    <property type="evidence" value="ECO:0007669"/>
    <property type="project" value="InterPro"/>
</dbReference>
<keyword evidence="9" id="KW-1185">Reference proteome</keyword>
<dbReference type="PANTHER" id="PTHR13370:SF3">
    <property type="entry name" value="TRNA (GUANINE(10)-N2)-METHYLTRANSFERASE HOMOLOG"/>
    <property type="match status" value="1"/>
</dbReference>
<comment type="catalytic activity">
    <reaction evidence="3">
        <text>a 2'-deoxyadenosine in DNA + S-adenosyl-L-methionine = an N(6)-methyl-2'-deoxyadenosine in DNA + S-adenosyl-L-homocysteine + H(+)</text>
        <dbReference type="Rhea" id="RHEA:15197"/>
        <dbReference type="Rhea" id="RHEA-COMP:12418"/>
        <dbReference type="Rhea" id="RHEA-COMP:12419"/>
        <dbReference type="ChEBI" id="CHEBI:15378"/>
        <dbReference type="ChEBI" id="CHEBI:57856"/>
        <dbReference type="ChEBI" id="CHEBI:59789"/>
        <dbReference type="ChEBI" id="CHEBI:90615"/>
        <dbReference type="ChEBI" id="CHEBI:90616"/>
        <dbReference type="EC" id="2.1.1.72"/>
    </reaction>
</comment>
<dbReference type="SUPFAM" id="SSF53335">
    <property type="entry name" value="S-adenosyl-L-methionine-dependent methyltransferases"/>
    <property type="match status" value="1"/>
</dbReference>
<dbReference type="InterPro" id="IPR001091">
    <property type="entry name" value="RM_Methyltransferase"/>
</dbReference>
<keyword evidence="2" id="KW-0808">Transferase</keyword>
<dbReference type="PANTHER" id="PTHR13370">
    <property type="entry name" value="RNA METHYLASE-RELATED"/>
    <property type="match status" value="1"/>
</dbReference>
<dbReference type="InterPro" id="IPR054557">
    <property type="entry name" value="NA-iREase1_dom"/>
</dbReference>
<dbReference type="InterPro" id="IPR002941">
    <property type="entry name" value="DNA_methylase_N4/N6"/>
</dbReference>
<proteinExistence type="inferred from homology"/>
<reference evidence="9" key="1">
    <citation type="submission" date="2018-07" db="EMBL/GenBank/DDBJ databases">
        <authorList>
            <person name="Safronova V.I."/>
            <person name="Chirak E.R."/>
            <person name="Sazanova A.L."/>
        </authorList>
    </citation>
    <scope>NUCLEOTIDE SEQUENCE [LARGE SCALE GENOMIC DNA]</scope>
    <source>
        <strain evidence="9">RCAM04685</strain>
    </source>
</reference>
<evidence type="ECO:0000256" key="1">
    <source>
        <dbReference type="ARBA" id="ARBA00022603"/>
    </source>
</evidence>
<dbReference type="GO" id="GO:0008170">
    <property type="term" value="F:N-methyltransferase activity"/>
    <property type="evidence" value="ECO:0007669"/>
    <property type="project" value="InterPro"/>
</dbReference>
<keyword evidence="1 8" id="KW-0489">Methyltransferase</keyword>
<evidence type="ECO:0000259" key="6">
    <source>
        <dbReference type="Pfam" id="PF01555"/>
    </source>
</evidence>
<evidence type="ECO:0000259" key="7">
    <source>
        <dbReference type="Pfam" id="PF22722"/>
    </source>
</evidence>
<comment type="similarity">
    <text evidence="4">Belongs to the N(4)/N(6)-methyltransferase family.</text>
</comment>
<sequence length="347" mass="38296">MSREISRRLVALERAIHGNGIRYTVSDRPLTDEEWQESLAGTFVDQREELSAVLTEGEWQQQFCVGYPTQKPLALLERIISASSKQGDVVLDPFCGCGTAVHAAERLGRSWIGIDITYLAIQVIEDRIKTWLPSAKYAVEGIPKDEFAARKLAELPPYTFQEWAVGRIGGQAKGRGPDKGIDGEISFISGPGRYGHAIVSVKSGRHVGPDAIRVLKSVVQREGADMGVFICLNDPTSDMRTEAALGGRIELPGGERPRIQIVTVRDLIAGPNLGILTELNTVRATQEARAVQRKKPQRKPTPEELRREPPLPPMPISGGKPARQQQPLPLEEPLLFNPVEAKARKRR</sequence>
<dbReference type="EMBL" id="QQTP01000003">
    <property type="protein sequence ID" value="RDJ26700.1"/>
    <property type="molecule type" value="Genomic_DNA"/>
</dbReference>
<evidence type="ECO:0000256" key="3">
    <source>
        <dbReference type="ARBA" id="ARBA00047942"/>
    </source>
</evidence>
<evidence type="ECO:0000313" key="9">
    <source>
        <dbReference type="Proteomes" id="UP000255207"/>
    </source>
</evidence>
<dbReference type="Pfam" id="PF01555">
    <property type="entry name" value="N6_N4_Mtase"/>
    <property type="match status" value="1"/>
</dbReference>
<gene>
    <name evidence="8" type="ORF">DWE98_07550</name>
</gene>
<dbReference type="PRINTS" id="PR00508">
    <property type="entry name" value="S21N4MTFRASE"/>
</dbReference>
<organism evidence="8 9">
    <name type="scientific">Bosea caraganae</name>
    <dbReference type="NCBI Taxonomy" id="2763117"/>
    <lineage>
        <taxon>Bacteria</taxon>
        <taxon>Pseudomonadati</taxon>
        <taxon>Pseudomonadota</taxon>
        <taxon>Alphaproteobacteria</taxon>
        <taxon>Hyphomicrobiales</taxon>
        <taxon>Boseaceae</taxon>
        <taxon>Bosea</taxon>
    </lineage>
</organism>
<dbReference type="GO" id="GO:0032259">
    <property type="term" value="P:methylation"/>
    <property type="evidence" value="ECO:0007669"/>
    <property type="project" value="UniProtKB-KW"/>
</dbReference>